<dbReference type="Pfam" id="PF13541">
    <property type="entry name" value="ChlI"/>
    <property type="match status" value="1"/>
</dbReference>
<dbReference type="Gene3D" id="3.30.230.10">
    <property type="match status" value="1"/>
</dbReference>
<evidence type="ECO:0000313" key="4">
    <source>
        <dbReference type="Proteomes" id="UP000018719"/>
    </source>
</evidence>
<dbReference type="EMBL" id="AHMM02000015">
    <property type="protein sequence ID" value="EQA37469.1"/>
    <property type="molecule type" value="Genomic_DNA"/>
</dbReference>
<dbReference type="AlphaFoldDB" id="V6HWW2"/>
<dbReference type="GO" id="GO:0005524">
    <property type="term" value="F:ATP binding"/>
    <property type="evidence" value="ECO:0007669"/>
    <property type="project" value="InterPro"/>
</dbReference>
<accession>V6HWW2</accession>
<comment type="caution">
    <text evidence="3">The sequence shown here is derived from an EMBL/GenBank/DDBJ whole genome shotgun (WGS) entry which is preliminary data.</text>
</comment>
<dbReference type="NCBIfam" id="TIGR00368">
    <property type="entry name" value="YifB family Mg chelatase-like AAA ATPase"/>
    <property type="match status" value="1"/>
</dbReference>
<dbReference type="InterPro" id="IPR045006">
    <property type="entry name" value="CHLI-like"/>
</dbReference>
<evidence type="ECO:0000259" key="2">
    <source>
        <dbReference type="Pfam" id="PF13335"/>
    </source>
</evidence>
<organism evidence="3 4">
    <name type="scientific">Leptospira inadai serovar Lyme str. 10</name>
    <dbReference type="NCBI Taxonomy" id="1049790"/>
    <lineage>
        <taxon>Bacteria</taxon>
        <taxon>Pseudomonadati</taxon>
        <taxon>Spirochaetota</taxon>
        <taxon>Spirochaetia</taxon>
        <taxon>Leptospirales</taxon>
        <taxon>Leptospiraceae</taxon>
        <taxon>Leptospira</taxon>
    </lineage>
</organism>
<evidence type="ECO:0000313" key="3">
    <source>
        <dbReference type="EMBL" id="EQA37469.1"/>
    </source>
</evidence>
<reference evidence="3 4" key="1">
    <citation type="submission" date="2013-05" db="EMBL/GenBank/DDBJ databases">
        <authorList>
            <person name="Harkins D.M."/>
            <person name="Durkin A.S."/>
            <person name="Brinkac L.M."/>
            <person name="Haft D.H."/>
            <person name="Selengut J.D."/>
            <person name="Sanka R."/>
            <person name="DePew J."/>
            <person name="Purushe J."/>
            <person name="Hartskeerl R.A."/>
            <person name="Ahmed A."/>
            <person name="van der Linden H."/>
            <person name="Goris M.G.A."/>
            <person name="Vinetz J.M."/>
            <person name="Sutton G.G."/>
            <person name="Nierman W.C."/>
            <person name="Fouts D.E."/>
        </authorList>
    </citation>
    <scope>NUCLEOTIDE SEQUENCE [LARGE SCALE GENOMIC DNA]</scope>
    <source>
        <strain evidence="3 4">10</strain>
    </source>
</reference>
<gene>
    <name evidence="3" type="ORF">LEP1GSC047_3859</name>
</gene>
<dbReference type="InterPro" id="IPR014721">
    <property type="entry name" value="Ribsml_uS5_D2-typ_fold_subgr"/>
</dbReference>
<dbReference type="InterPro" id="IPR025158">
    <property type="entry name" value="Mg_chelat-rel_C"/>
</dbReference>
<feature type="domain" description="Mg chelatase-related protein C-terminal" evidence="2">
    <location>
        <begin position="468"/>
        <end position="557"/>
    </location>
</feature>
<protein>
    <submittedName>
        <fullName evidence="3">Mg chelatase-like protein</fullName>
    </submittedName>
</protein>
<dbReference type="InterPro" id="IPR020568">
    <property type="entry name" value="Ribosomal_Su5_D2-typ_SF"/>
</dbReference>
<dbReference type="Gene3D" id="3.40.50.300">
    <property type="entry name" value="P-loop containing nucleotide triphosphate hydrolases"/>
    <property type="match status" value="1"/>
</dbReference>
<sequence length="571" mass="63389">MISDNLSCLISLEPQFKNSRARRNAGIRTISGKGYLGTGRDKLVFRKKAFRGTFLAPVFRMEDIRLIRLKGASLEGLQAFPVQVEVNLKRGIPRFTITGLAATAIKESADRIRIAIENSGFDYPLLNVLVHLGPAGKKKEGTYLDLPIAAGLLTLTGQCNQTDLLKDLLLLGELGLDGSLRPVKGILPILQQTAKDSCQGAVVPFENRQEAALQSKFPIYSIRHLRDLEALLSGKLRPEKKESLKIKEESFRERIEVYQDQLPGLRAIQIAVAGWHHCLLSGPPGAGKSLLARLAFTLLPPIRESEALDLLSLRSLRELVFDLEVARPFRSPHHTTSDIALVGGSRTLNMGEVTLASHGILFLDELAEFRSGTLQALREPMEEGLITVSRISGSITYPCPFLLIGAMNPCPCGYFQAFDRPCFCRSQKVQAYQSSVTGPFLDRIEIFLHLKTGSKPNRERVTIDLELLRASVARAARMQEVRLFQKTGKLYNGALRGEEILETIHLSTKCKELVSRAVQKRGLSIRKALQLRKLGRTIADLEESGEVEERHLEEALVFLNSGWFPENRAAA</sequence>
<dbReference type="SUPFAM" id="SSF54211">
    <property type="entry name" value="Ribosomal protein S5 domain 2-like"/>
    <property type="match status" value="1"/>
</dbReference>
<dbReference type="PANTHER" id="PTHR32039:SF7">
    <property type="entry name" value="COMPETENCE PROTEIN COMM"/>
    <property type="match status" value="1"/>
</dbReference>
<evidence type="ECO:0000259" key="1">
    <source>
        <dbReference type="Pfam" id="PF01078"/>
    </source>
</evidence>
<dbReference type="SUPFAM" id="SSF52540">
    <property type="entry name" value="P-loop containing nucleoside triphosphate hydrolases"/>
    <property type="match status" value="1"/>
</dbReference>
<dbReference type="Pfam" id="PF13335">
    <property type="entry name" value="Mg_chelatase_C"/>
    <property type="match status" value="1"/>
</dbReference>
<dbReference type="Pfam" id="PF01078">
    <property type="entry name" value="Mg_chelatase"/>
    <property type="match status" value="1"/>
</dbReference>
<proteinExistence type="predicted"/>
<dbReference type="PANTHER" id="PTHR32039">
    <property type="entry name" value="MAGNESIUM-CHELATASE SUBUNIT CHLI"/>
    <property type="match status" value="1"/>
</dbReference>
<dbReference type="InterPro" id="IPR027417">
    <property type="entry name" value="P-loop_NTPase"/>
</dbReference>
<dbReference type="InterPro" id="IPR004482">
    <property type="entry name" value="Mg_chelat-rel"/>
</dbReference>
<dbReference type="STRING" id="1049790.LEP1GSC047_3859"/>
<name>V6HWW2_9LEPT</name>
<dbReference type="Proteomes" id="UP000018719">
    <property type="component" value="Unassembled WGS sequence"/>
</dbReference>
<dbReference type="InterPro" id="IPR000523">
    <property type="entry name" value="Mg_chelatse_chII-like_cat_dom"/>
</dbReference>
<feature type="domain" description="Magnesium chelatase ChlI-like catalytic" evidence="1">
    <location>
        <begin position="263"/>
        <end position="452"/>
    </location>
</feature>